<dbReference type="AlphaFoldDB" id="A0A067E6X7"/>
<dbReference type="Proteomes" id="UP000027120">
    <property type="component" value="Unassembled WGS sequence"/>
</dbReference>
<evidence type="ECO:0000256" key="5">
    <source>
        <dbReference type="ARBA" id="ARBA00023242"/>
    </source>
</evidence>
<dbReference type="InterPro" id="IPR036879">
    <property type="entry name" value="TF_MADSbox_sf"/>
</dbReference>
<sequence length="286" mass="32202">MDAETTQVKRKRSVKLIEEHGGNSRQGNFEKRKETLKNKAHELETLCDVMVCLVCYGPDGKVETWPEDKTKVNDMIDKYKELREMPVLMKKAEQRLDLLELFESKKQKLMEKKKAFVEKMFSILETKIDEASSVEELGVVYNKVESKLASMRETIELAIIEEQKNQQFAAPPIRPPVYGNNLLLSDYVSSSSNNNNNNNDFGRHESFLFPPSQNHQINGGENGNIGDNVMLPDNNFLPSEIGNNFMLPDNSLLPGYVHANKGAWAQENFSGLIGGPCCNCGRGPSS</sequence>
<proteinExistence type="predicted"/>
<keyword evidence="2" id="KW-0805">Transcription regulation</keyword>
<reference evidence="7 8" key="1">
    <citation type="submission" date="2014-04" db="EMBL/GenBank/DDBJ databases">
        <authorList>
            <consortium name="International Citrus Genome Consortium"/>
            <person name="Gmitter F."/>
            <person name="Chen C."/>
            <person name="Farmerie W."/>
            <person name="Harkins T."/>
            <person name="Desany B."/>
            <person name="Mohiuddin M."/>
            <person name="Kodira C."/>
            <person name="Borodovsky M."/>
            <person name="Lomsadze A."/>
            <person name="Burns P."/>
            <person name="Jenkins J."/>
            <person name="Prochnik S."/>
            <person name="Shu S."/>
            <person name="Chapman J."/>
            <person name="Pitluck S."/>
            <person name="Schmutz J."/>
            <person name="Rokhsar D."/>
        </authorList>
    </citation>
    <scope>NUCLEOTIDE SEQUENCE</scope>
</reference>
<dbReference type="GO" id="GO:0000978">
    <property type="term" value="F:RNA polymerase II cis-regulatory region sequence-specific DNA binding"/>
    <property type="evidence" value="ECO:0000318"/>
    <property type="project" value="GO_Central"/>
</dbReference>
<keyword evidence="5" id="KW-0539">Nucleus</keyword>
<feature type="domain" description="MADS-box" evidence="6">
    <location>
        <begin position="9"/>
        <end position="69"/>
    </location>
</feature>
<dbReference type="GO" id="GO:0000981">
    <property type="term" value="F:DNA-binding transcription factor activity, RNA polymerase II-specific"/>
    <property type="evidence" value="ECO:0000318"/>
    <property type="project" value="GO_Central"/>
</dbReference>
<evidence type="ECO:0000259" key="6">
    <source>
        <dbReference type="PROSITE" id="PS50066"/>
    </source>
</evidence>
<name>A0A067E6X7_CITSI</name>
<dbReference type="GO" id="GO:0005634">
    <property type="term" value="C:nucleus"/>
    <property type="evidence" value="ECO:0007669"/>
    <property type="project" value="UniProtKB-SubCell"/>
</dbReference>
<evidence type="ECO:0000313" key="7">
    <source>
        <dbReference type="EMBL" id="KDO49620.1"/>
    </source>
</evidence>
<dbReference type="Pfam" id="PF00319">
    <property type="entry name" value="SRF-TF"/>
    <property type="match status" value="1"/>
</dbReference>
<dbReference type="InterPro" id="IPR033897">
    <property type="entry name" value="SRF-like_MADS-box"/>
</dbReference>
<gene>
    <name evidence="7" type="ORF">CISIN_1g040948mg</name>
</gene>
<protein>
    <recommendedName>
        <fullName evidence="6">MADS-box domain-containing protein</fullName>
    </recommendedName>
</protein>
<evidence type="ECO:0000256" key="3">
    <source>
        <dbReference type="ARBA" id="ARBA00023125"/>
    </source>
</evidence>
<dbReference type="STRING" id="2711.A0A067E6X7"/>
<evidence type="ECO:0000256" key="2">
    <source>
        <dbReference type="ARBA" id="ARBA00023015"/>
    </source>
</evidence>
<dbReference type="GO" id="GO:0045944">
    <property type="term" value="P:positive regulation of transcription by RNA polymerase II"/>
    <property type="evidence" value="ECO:0007669"/>
    <property type="project" value="InterPro"/>
</dbReference>
<comment type="subcellular location">
    <subcellularLocation>
        <location evidence="1">Nucleus</location>
    </subcellularLocation>
</comment>
<dbReference type="CDD" id="cd00266">
    <property type="entry name" value="MADS_SRF_like"/>
    <property type="match status" value="1"/>
</dbReference>
<dbReference type="EMBL" id="KK785106">
    <property type="protein sequence ID" value="KDO49620.1"/>
    <property type="molecule type" value="Genomic_DNA"/>
</dbReference>
<dbReference type="eggNOG" id="KOG0014">
    <property type="taxonomic scope" value="Eukaryota"/>
</dbReference>
<dbReference type="SMART" id="SM00432">
    <property type="entry name" value="MADS"/>
    <property type="match status" value="1"/>
</dbReference>
<dbReference type="PaxDb" id="2711-XP_006491544.1"/>
<dbReference type="GO" id="GO:0046983">
    <property type="term" value="F:protein dimerization activity"/>
    <property type="evidence" value="ECO:0007669"/>
    <property type="project" value="InterPro"/>
</dbReference>
<evidence type="ECO:0000256" key="1">
    <source>
        <dbReference type="ARBA" id="ARBA00004123"/>
    </source>
</evidence>
<organism evidence="7 8">
    <name type="scientific">Citrus sinensis</name>
    <name type="common">Sweet orange</name>
    <name type="synonym">Citrus aurantium var. sinensis</name>
    <dbReference type="NCBI Taxonomy" id="2711"/>
    <lineage>
        <taxon>Eukaryota</taxon>
        <taxon>Viridiplantae</taxon>
        <taxon>Streptophyta</taxon>
        <taxon>Embryophyta</taxon>
        <taxon>Tracheophyta</taxon>
        <taxon>Spermatophyta</taxon>
        <taxon>Magnoliopsida</taxon>
        <taxon>eudicotyledons</taxon>
        <taxon>Gunneridae</taxon>
        <taxon>Pentapetalae</taxon>
        <taxon>rosids</taxon>
        <taxon>malvids</taxon>
        <taxon>Sapindales</taxon>
        <taxon>Rutaceae</taxon>
        <taxon>Aurantioideae</taxon>
        <taxon>Citrus</taxon>
    </lineage>
</organism>
<evidence type="ECO:0000313" key="8">
    <source>
        <dbReference type="Proteomes" id="UP000027120"/>
    </source>
</evidence>
<dbReference type="SMR" id="A0A067E6X7"/>
<dbReference type="Gene3D" id="3.40.1810.10">
    <property type="entry name" value="Transcription factor, MADS-box"/>
    <property type="match status" value="1"/>
</dbReference>
<dbReference type="InterPro" id="IPR050142">
    <property type="entry name" value="MADS-box/MEF2_TF"/>
</dbReference>
<dbReference type="PANTHER" id="PTHR48019">
    <property type="entry name" value="SERUM RESPONSE FACTOR HOMOLOG"/>
    <property type="match status" value="1"/>
</dbReference>
<dbReference type="SUPFAM" id="SSF55455">
    <property type="entry name" value="SRF-like"/>
    <property type="match status" value="1"/>
</dbReference>
<dbReference type="PROSITE" id="PS50066">
    <property type="entry name" value="MADS_BOX_2"/>
    <property type="match status" value="1"/>
</dbReference>
<dbReference type="InterPro" id="IPR002100">
    <property type="entry name" value="TF_MADSbox"/>
</dbReference>
<evidence type="ECO:0000256" key="4">
    <source>
        <dbReference type="ARBA" id="ARBA00023163"/>
    </source>
</evidence>
<keyword evidence="4" id="KW-0804">Transcription</keyword>
<dbReference type="PRINTS" id="PR00404">
    <property type="entry name" value="MADSDOMAIN"/>
</dbReference>
<keyword evidence="3" id="KW-0238">DNA-binding</keyword>
<accession>A0A067E6X7</accession>
<keyword evidence="8" id="KW-1185">Reference proteome</keyword>
<dbReference type="GO" id="GO:0006357">
    <property type="term" value="P:regulation of transcription by RNA polymerase II"/>
    <property type="evidence" value="ECO:0000318"/>
    <property type="project" value="GO_Central"/>
</dbReference>